<dbReference type="HOGENOM" id="CLU_018816_14_1_0"/>
<evidence type="ECO:0000313" key="11">
    <source>
        <dbReference type="Proteomes" id="UP000183868"/>
    </source>
</evidence>
<dbReference type="Pfam" id="PF25917">
    <property type="entry name" value="BSH_RND"/>
    <property type="match status" value="1"/>
</dbReference>
<dbReference type="InterPro" id="IPR058649">
    <property type="entry name" value="CzcB_C"/>
</dbReference>
<dbReference type="Proteomes" id="UP000183868">
    <property type="component" value="Chromosome"/>
</dbReference>
<dbReference type="EMBL" id="CM001402">
    <property type="protein sequence ID" value="EHO40785.1"/>
    <property type="molecule type" value="Genomic_DNA"/>
</dbReference>
<evidence type="ECO:0000313" key="10">
    <source>
        <dbReference type="Proteomes" id="UP000004671"/>
    </source>
</evidence>
<dbReference type="PANTHER" id="PTHR30469:SF33">
    <property type="entry name" value="SLR1207 PROTEIN"/>
    <property type="match status" value="1"/>
</dbReference>
<dbReference type="Pfam" id="PF25975">
    <property type="entry name" value="CzcB_C"/>
    <property type="match status" value="1"/>
</dbReference>
<dbReference type="NCBIfam" id="TIGR01730">
    <property type="entry name" value="RND_mfp"/>
    <property type="match status" value="1"/>
</dbReference>
<evidence type="ECO:0000259" key="4">
    <source>
        <dbReference type="Pfam" id="PF25876"/>
    </source>
</evidence>
<dbReference type="RefSeq" id="WP_006927825.1">
    <property type="nucleotide sequence ID" value="NZ_CM001402.1"/>
</dbReference>
<evidence type="ECO:0000256" key="2">
    <source>
        <dbReference type="SAM" id="Coils"/>
    </source>
</evidence>
<dbReference type="eggNOG" id="COG0845">
    <property type="taxonomic scope" value="Bacteria"/>
</dbReference>
<dbReference type="PaxDb" id="880073-Calab_1157"/>
<comment type="similarity">
    <text evidence="1">Belongs to the membrane fusion protein (MFP) (TC 8.A.1) family.</text>
</comment>
<organism evidence="9 10">
    <name type="scientific">Caldithrix abyssi DSM 13497</name>
    <dbReference type="NCBI Taxonomy" id="880073"/>
    <lineage>
        <taxon>Bacteria</taxon>
        <taxon>Pseudomonadati</taxon>
        <taxon>Calditrichota</taxon>
        <taxon>Calditrichia</taxon>
        <taxon>Calditrichales</taxon>
        <taxon>Calditrichaceae</taxon>
        <taxon>Caldithrix</taxon>
    </lineage>
</organism>
<keyword evidence="3" id="KW-0812">Transmembrane</keyword>
<dbReference type="STRING" id="880073.Cabys_3971"/>
<dbReference type="InterPro" id="IPR006143">
    <property type="entry name" value="RND_pump_MFP"/>
</dbReference>
<dbReference type="Gene3D" id="2.40.50.100">
    <property type="match status" value="1"/>
</dbReference>
<dbReference type="Gene3D" id="2.40.30.170">
    <property type="match status" value="1"/>
</dbReference>
<feature type="domain" description="Multidrug resistance protein MdtA-like alpha-helical hairpin" evidence="4">
    <location>
        <begin position="99"/>
        <end position="165"/>
    </location>
</feature>
<dbReference type="GO" id="GO:1990281">
    <property type="term" value="C:efflux pump complex"/>
    <property type="evidence" value="ECO:0007669"/>
    <property type="project" value="TreeGrafter"/>
</dbReference>
<dbReference type="InParanoid" id="H1XX48"/>
<feature type="domain" description="Multidrug resistance protein MdtA-like barrel-sandwich hybrid" evidence="5">
    <location>
        <begin position="58"/>
        <end position="196"/>
    </location>
</feature>
<dbReference type="Gene3D" id="1.10.287.470">
    <property type="entry name" value="Helix hairpin bin"/>
    <property type="match status" value="1"/>
</dbReference>
<evidence type="ECO:0000259" key="5">
    <source>
        <dbReference type="Pfam" id="PF25917"/>
    </source>
</evidence>
<feature type="transmembrane region" description="Helical" evidence="3">
    <location>
        <begin position="6"/>
        <end position="25"/>
    </location>
</feature>
<dbReference type="InterPro" id="IPR058636">
    <property type="entry name" value="Beta-barrel_YknX"/>
</dbReference>
<reference evidence="9 10" key="1">
    <citation type="submission" date="2011-09" db="EMBL/GenBank/DDBJ databases">
        <title>The permanent draft genome of Caldithrix abyssi DSM 13497.</title>
        <authorList>
            <consortium name="US DOE Joint Genome Institute (JGI-PGF)"/>
            <person name="Lucas S."/>
            <person name="Han J."/>
            <person name="Lapidus A."/>
            <person name="Bruce D."/>
            <person name="Goodwin L."/>
            <person name="Pitluck S."/>
            <person name="Peters L."/>
            <person name="Kyrpides N."/>
            <person name="Mavromatis K."/>
            <person name="Ivanova N."/>
            <person name="Mikhailova N."/>
            <person name="Chertkov O."/>
            <person name="Detter J.C."/>
            <person name="Tapia R."/>
            <person name="Han C."/>
            <person name="Land M."/>
            <person name="Hauser L."/>
            <person name="Markowitz V."/>
            <person name="Cheng J.-F."/>
            <person name="Hugenholtz P."/>
            <person name="Woyke T."/>
            <person name="Wu D."/>
            <person name="Spring S."/>
            <person name="Brambilla E."/>
            <person name="Klenk H.-P."/>
            <person name="Eisen J.A."/>
        </authorList>
    </citation>
    <scope>NUCLEOTIDE SEQUENCE [LARGE SCALE GENOMIC DNA]</scope>
    <source>
        <strain evidence="9 10">DSM 13497</strain>
    </source>
</reference>
<feature type="domain" description="CzcB-like C-terminal circularly permuted SH3-like" evidence="6">
    <location>
        <begin position="334"/>
        <end position="374"/>
    </location>
</feature>
<dbReference type="PANTHER" id="PTHR30469">
    <property type="entry name" value="MULTIDRUG RESISTANCE PROTEIN MDTA"/>
    <property type="match status" value="1"/>
</dbReference>
<dbReference type="OrthoDB" id="9809068at2"/>
<dbReference type="SUPFAM" id="SSF111369">
    <property type="entry name" value="HlyD-like secretion proteins"/>
    <property type="match status" value="1"/>
</dbReference>
<dbReference type="Proteomes" id="UP000004671">
    <property type="component" value="Chromosome"/>
</dbReference>
<evidence type="ECO:0000313" key="9">
    <source>
        <dbReference type="EMBL" id="EHO40785.1"/>
    </source>
</evidence>
<feature type="coiled-coil region" evidence="2">
    <location>
        <begin position="91"/>
        <end position="163"/>
    </location>
</feature>
<keyword evidence="10" id="KW-1185">Reference proteome</keyword>
<sequence precursor="true">MNTKKILIIVGVVLLIALIIVGNLLKKDRGIEVLSEKVTRGTVQQKVTGSGQIRPATEVKVSAQVAGKIIRLHVKEGDHVKKGQLLVELDEEKYRANVERAESQLLAAKANEKKAHSELQRTRQLFKRKLVSTADLEAAEANFEAAMSNRLQAEASLKEAQDALDKTKLYATIEGVVTRVNKEEGEMALGAQFQEDVILVVSDLSVMEAVVEIDENDVVNVELGDSAIVEVDAFPDTTFKGMVTEIAHSAITKGMGTTEQVTNFEVTVTIDRPDPRFRPGMSTTVDILTKRLDNVLKVPIQAVTVRSKDEIEGKNKKKSSRADESPKIKDEDLREVVFVIKEGKAVIKPVKLGISDDTHYAVLSGLQEGDEVITGPFRVLTKTLKNGQAVRVKKEVEKD</sequence>
<evidence type="ECO:0000256" key="3">
    <source>
        <dbReference type="SAM" id="Phobius"/>
    </source>
</evidence>
<proteinExistence type="inferred from homology"/>
<name>H1XX48_CALAY</name>
<evidence type="ECO:0000259" key="6">
    <source>
        <dbReference type="Pfam" id="PF25975"/>
    </source>
</evidence>
<protein>
    <submittedName>
        <fullName evidence="9">Efflux transporter, RND family, MFP subunit</fullName>
    </submittedName>
    <submittedName>
        <fullName evidence="8">HlyD family secretion protein</fullName>
    </submittedName>
</protein>
<dbReference type="PRINTS" id="PR01490">
    <property type="entry name" value="RTXTOXIND"/>
</dbReference>
<gene>
    <name evidence="8" type="primary">hlyD</name>
    <name evidence="8" type="ORF">Cabys_3971</name>
    <name evidence="9" type="ORF">Calab_1157</name>
</gene>
<dbReference type="InterPro" id="IPR058624">
    <property type="entry name" value="MdtA-like_HH"/>
</dbReference>
<evidence type="ECO:0000259" key="7">
    <source>
        <dbReference type="Pfam" id="PF25990"/>
    </source>
</evidence>
<accession>H1XX48</accession>
<dbReference type="GO" id="GO:0015562">
    <property type="term" value="F:efflux transmembrane transporter activity"/>
    <property type="evidence" value="ECO:0007669"/>
    <property type="project" value="TreeGrafter"/>
</dbReference>
<feature type="domain" description="YknX-like beta-barrel" evidence="7">
    <location>
        <begin position="211"/>
        <end position="287"/>
    </location>
</feature>
<dbReference type="Gene3D" id="2.40.420.20">
    <property type="match status" value="1"/>
</dbReference>
<dbReference type="Pfam" id="PF25990">
    <property type="entry name" value="Beta-barrel_YknX"/>
    <property type="match status" value="1"/>
</dbReference>
<dbReference type="InterPro" id="IPR058625">
    <property type="entry name" value="MdtA-like_BSH"/>
</dbReference>
<dbReference type="AlphaFoldDB" id="H1XX48"/>
<keyword evidence="3" id="KW-0472">Membrane</keyword>
<dbReference type="EMBL" id="CP018099">
    <property type="protein sequence ID" value="APF20716.1"/>
    <property type="molecule type" value="Genomic_DNA"/>
</dbReference>
<dbReference type="FunCoup" id="H1XX48">
    <property type="interactions" value="259"/>
</dbReference>
<dbReference type="Pfam" id="PF25876">
    <property type="entry name" value="HH_MFP_RND"/>
    <property type="match status" value="1"/>
</dbReference>
<keyword evidence="3" id="KW-1133">Transmembrane helix</keyword>
<dbReference type="KEGG" id="caby:Cabys_3971"/>
<reference evidence="8 11" key="2">
    <citation type="submission" date="2016-11" db="EMBL/GenBank/DDBJ databases">
        <title>Genomic analysis of Caldithrix abyssi and proposal of a novel bacterial phylum Caldithrichaeota.</title>
        <authorList>
            <person name="Kublanov I."/>
            <person name="Sigalova O."/>
            <person name="Gavrilov S."/>
            <person name="Lebedinsky A."/>
            <person name="Ivanova N."/>
            <person name="Daum C."/>
            <person name="Reddy T."/>
            <person name="Klenk H.P."/>
            <person name="Goker M."/>
            <person name="Reva O."/>
            <person name="Miroshnichenko M."/>
            <person name="Kyprides N."/>
            <person name="Woyke T."/>
            <person name="Gelfand M."/>
        </authorList>
    </citation>
    <scope>NUCLEOTIDE SEQUENCE [LARGE SCALE GENOMIC DNA]</scope>
    <source>
        <strain evidence="8 11">LF13</strain>
    </source>
</reference>
<evidence type="ECO:0000256" key="1">
    <source>
        <dbReference type="ARBA" id="ARBA00009477"/>
    </source>
</evidence>
<keyword evidence="2" id="KW-0175">Coiled coil</keyword>
<evidence type="ECO:0000313" key="8">
    <source>
        <dbReference type="EMBL" id="APF20716.1"/>
    </source>
</evidence>